<sequence>MTGWDALAAVAALVLLAFTLAVAEWRSWDERRRSSRLVERTLWRMTGGRRL</sequence>
<dbReference type="RefSeq" id="WP_181813725.1">
    <property type="nucleotide sequence ID" value="NZ_QQZY01000010.1"/>
</dbReference>
<gene>
    <name evidence="1" type="ORF">Gocc_2931</name>
</gene>
<reference evidence="1 2" key="1">
    <citation type="submission" date="2018-07" db="EMBL/GenBank/DDBJ databases">
        <title>High-quality-draft genome sequence of Gaiella occulta.</title>
        <authorList>
            <person name="Severino R."/>
            <person name="Froufe H.J.C."/>
            <person name="Rainey F.A."/>
            <person name="Barroso C."/>
            <person name="Albuquerque L."/>
            <person name="Lobo-Da-Cunha A."/>
            <person name="Da Costa M.S."/>
            <person name="Egas C."/>
        </authorList>
    </citation>
    <scope>NUCLEOTIDE SEQUENCE [LARGE SCALE GENOMIC DNA]</scope>
    <source>
        <strain evidence="1 2">F2-233</strain>
    </source>
</reference>
<evidence type="ECO:0000313" key="1">
    <source>
        <dbReference type="EMBL" id="RDI73331.1"/>
    </source>
</evidence>
<evidence type="ECO:0000313" key="2">
    <source>
        <dbReference type="Proteomes" id="UP000254134"/>
    </source>
</evidence>
<dbReference type="AlphaFoldDB" id="A0A7M2YT41"/>
<proteinExistence type="predicted"/>
<name>A0A7M2YT41_9ACTN</name>
<protein>
    <submittedName>
        <fullName evidence="1">Uncharacterized protein</fullName>
    </submittedName>
</protein>
<accession>A0A7M2YT41</accession>
<organism evidence="1 2">
    <name type="scientific">Gaiella occulta</name>
    <dbReference type="NCBI Taxonomy" id="1002870"/>
    <lineage>
        <taxon>Bacteria</taxon>
        <taxon>Bacillati</taxon>
        <taxon>Actinomycetota</taxon>
        <taxon>Thermoleophilia</taxon>
        <taxon>Gaiellales</taxon>
        <taxon>Gaiellaceae</taxon>
        <taxon>Gaiella</taxon>
    </lineage>
</organism>
<reference evidence="2" key="2">
    <citation type="journal article" date="2019" name="MicrobiologyOpen">
        <title>High-quality draft genome sequence of Gaiella occulta isolated from a 150 meter deep mineral water borehole and comparison with the genome sequences of other deep-branching lineages of the phylum Actinobacteria.</title>
        <authorList>
            <person name="Severino R."/>
            <person name="Froufe H.J.C."/>
            <person name="Barroso C."/>
            <person name="Albuquerque L."/>
            <person name="Lobo-da-Cunha A."/>
            <person name="da Costa M.S."/>
            <person name="Egas C."/>
        </authorList>
    </citation>
    <scope>NUCLEOTIDE SEQUENCE [LARGE SCALE GENOMIC DNA]</scope>
    <source>
        <strain evidence="2">F2-233</strain>
    </source>
</reference>
<comment type="caution">
    <text evidence="1">The sequence shown here is derived from an EMBL/GenBank/DDBJ whole genome shotgun (WGS) entry which is preliminary data.</text>
</comment>
<keyword evidence="2" id="KW-1185">Reference proteome</keyword>
<dbReference type="Proteomes" id="UP000254134">
    <property type="component" value="Unassembled WGS sequence"/>
</dbReference>
<dbReference type="EMBL" id="QQZY01000010">
    <property type="protein sequence ID" value="RDI73331.1"/>
    <property type="molecule type" value="Genomic_DNA"/>
</dbReference>